<dbReference type="PROSITE" id="PS50157">
    <property type="entry name" value="ZINC_FINGER_C2H2_2"/>
    <property type="match status" value="1"/>
</dbReference>
<feature type="compositionally biased region" description="Basic and acidic residues" evidence="1">
    <location>
        <begin position="138"/>
        <end position="147"/>
    </location>
</feature>
<name>A0A0F8ZZ73_9ZZZZ</name>
<protein>
    <recommendedName>
        <fullName evidence="2">C2H2-type domain-containing protein</fullName>
    </recommendedName>
</protein>
<proteinExistence type="predicted"/>
<gene>
    <name evidence="3" type="ORF">LCGC14_2911210</name>
</gene>
<evidence type="ECO:0000313" key="3">
    <source>
        <dbReference type="EMBL" id="KKK71709.1"/>
    </source>
</evidence>
<dbReference type="SMART" id="SM00355">
    <property type="entry name" value="ZnF_C2H2"/>
    <property type="match status" value="1"/>
</dbReference>
<feature type="compositionally biased region" description="Basic residues" evidence="1">
    <location>
        <begin position="151"/>
        <end position="160"/>
    </location>
</feature>
<comment type="caution">
    <text evidence="3">The sequence shown here is derived from an EMBL/GenBank/DDBJ whole genome shotgun (WGS) entry which is preliminary data.</text>
</comment>
<evidence type="ECO:0000259" key="2">
    <source>
        <dbReference type="PROSITE" id="PS50157"/>
    </source>
</evidence>
<dbReference type="EMBL" id="LAZR01057609">
    <property type="protein sequence ID" value="KKK71709.1"/>
    <property type="molecule type" value="Genomic_DNA"/>
</dbReference>
<accession>A0A0F8ZZ73</accession>
<dbReference type="AlphaFoldDB" id="A0A0F8ZZ73"/>
<sequence>MTCEYVVLEVSRETYAGVRATLAKAGHEHSFHKEGKDEVIDMHGIALRSRPRPHERGDRVKCDECGRQDVSYRGYGRPSLCEECWVLREIRRVRASSQRSSARRDARDPKRSIPCPECPRRFRTKPGLETHYTAIHSPEVDQRDRELASQSRHHRLRYYG</sequence>
<organism evidence="3">
    <name type="scientific">marine sediment metagenome</name>
    <dbReference type="NCBI Taxonomy" id="412755"/>
    <lineage>
        <taxon>unclassified sequences</taxon>
        <taxon>metagenomes</taxon>
        <taxon>ecological metagenomes</taxon>
    </lineage>
</organism>
<feature type="compositionally biased region" description="Basic and acidic residues" evidence="1">
    <location>
        <begin position="102"/>
        <end position="111"/>
    </location>
</feature>
<reference evidence="3" key="1">
    <citation type="journal article" date="2015" name="Nature">
        <title>Complex archaea that bridge the gap between prokaryotes and eukaryotes.</title>
        <authorList>
            <person name="Spang A."/>
            <person name="Saw J.H."/>
            <person name="Jorgensen S.L."/>
            <person name="Zaremba-Niedzwiedzka K."/>
            <person name="Martijn J."/>
            <person name="Lind A.E."/>
            <person name="van Eijk R."/>
            <person name="Schleper C."/>
            <person name="Guy L."/>
            <person name="Ettema T.J."/>
        </authorList>
    </citation>
    <scope>NUCLEOTIDE SEQUENCE</scope>
</reference>
<feature type="domain" description="C2H2-type" evidence="2">
    <location>
        <begin position="113"/>
        <end position="141"/>
    </location>
</feature>
<feature type="region of interest" description="Disordered" evidence="1">
    <location>
        <begin position="94"/>
        <end position="160"/>
    </location>
</feature>
<dbReference type="InterPro" id="IPR013087">
    <property type="entry name" value="Znf_C2H2_type"/>
</dbReference>
<evidence type="ECO:0000256" key="1">
    <source>
        <dbReference type="SAM" id="MobiDB-lite"/>
    </source>
</evidence>
<dbReference type="PROSITE" id="PS00028">
    <property type="entry name" value="ZINC_FINGER_C2H2_1"/>
    <property type="match status" value="1"/>
</dbReference>